<dbReference type="RefSeq" id="XP_033464151.1">
    <property type="nucleotide sequence ID" value="XM_033603636.1"/>
</dbReference>
<reference evidence="2" key="1">
    <citation type="submission" date="2020-01" db="EMBL/GenBank/DDBJ databases">
        <authorList>
            <consortium name="DOE Joint Genome Institute"/>
            <person name="Haridas S."/>
            <person name="Albert R."/>
            <person name="Binder M."/>
            <person name="Bloem J."/>
            <person name="Labutti K."/>
            <person name="Salamov A."/>
            <person name="Andreopoulos B."/>
            <person name="Baker S.E."/>
            <person name="Barry K."/>
            <person name="Bills G."/>
            <person name="Bluhm B.H."/>
            <person name="Cannon C."/>
            <person name="Castanera R."/>
            <person name="Culley D.E."/>
            <person name="Daum C."/>
            <person name="Ezra D."/>
            <person name="Gonzalez J.B."/>
            <person name="Henrissat B."/>
            <person name="Kuo A."/>
            <person name="Liang C."/>
            <person name="Lipzen A."/>
            <person name="Lutzoni F."/>
            <person name="Magnuson J."/>
            <person name="Mondo S."/>
            <person name="Nolan M."/>
            <person name="Ohm R."/>
            <person name="Pangilinan J."/>
            <person name="Park H.-J."/>
            <person name="Ramirez L."/>
            <person name="Alfaro M."/>
            <person name="Sun H."/>
            <person name="Tritt A."/>
            <person name="Yoshinaga Y."/>
            <person name="Zwiers L.-H."/>
            <person name="Turgeon B.G."/>
            <person name="Goodwin S.B."/>
            <person name="Spatafora J.W."/>
            <person name="Crous P.W."/>
            <person name="Grigoriev I.V."/>
        </authorList>
    </citation>
    <scope>NUCLEOTIDE SEQUENCE</scope>
    <source>
        <strain evidence="2">CBS 342.82</strain>
    </source>
</reference>
<reference evidence="2" key="3">
    <citation type="submission" date="2025-08" db="UniProtKB">
        <authorList>
            <consortium name="RefSeq"/>
        </authorList>
    </citation>
    <scope>IDENTIFICATION</scope>
    <source>
        <strain evidence="2">CBS 342.82</strain>
    </source>
</reference>
<accession>A0A6J3MGN6</accession>
<evidence type="ECO:0000313" key="2">
    <source>
        <dbReference type="RefSeq" id="XP_033464151.1"/>
    </source>
</evidence>
<reference evidence="2" key="2">
    <citation type="submission" date="2020-04" db="EMBL/GenBank/DDBJ databases">
        <authorList>
            <consortium name="NCBI Genome Project"/>
        </authorList>
    </citation>
    <scope>NUCLEOTIDE SEQUENCE</scope>
    <source>
        <strain evidence="2">CBS 342.82</strain>
    </source>
</reference>
<gene>
    <name evidence="2" type="ORF">K489DRAFT_375199</name>
</gene>
<dbReference type="Proteomes" id="UP000504637">
    <property type="component" value="Unplaced"/>
</dbReference>
<protein>
    <submittedName>
        <fullName evidence="2">Uncharacterized protein</fullName>
    </submittedName>
</protein>
<proteinExistence type="predicted"/>
<name>A0A6J3MGN6_9PEZI</name>
<keyword evidence="1" id="KW-1185">Reference proteome</keyword>
<dbReference type="GeneID" id="54361436"/>
<sequence>MRTPVHDFQCGINLRRWRRSTCASLDRVACGRVRRRRMSCCTSFTMQPMKAC</sequence>
<evidence type="ECO:0000313" key="1">
    <source>
        <dbReference type="Proteomes" id="UP000504637"/>
    </source>
</evidence>
<dbReference type="AlphaFoldDB" id="A0A6J3MGN6"/>
<organism evidence="2">
    <name type="scientific">Dissoconium aciculare CBS 342.82</name>
    <dbReference type="NCBI Taxonomy" id="1314786"/>
    <lineage>
        <taxon>Eukaryota</taxon>
        <taxon>Fungi</taxon>
        <taxon>Dikarya</taxon>
        <taxon>Ascomycota</taxon>
        <taxon>Pezizomycotina</taxon>
        <taxon>Dothideomycetes</taxon>
        <taxon>Dothideomycetidae</taxon>
        <taxon>Mycosphaerellales</taxon>
        <taxon>Dissoconiaceae</taxon>
        <taxon>Dissoconium</taxon>
    </lineage>
</organism>